<evidence type="ECO:0000256" key="5">
    <source>
        <dbReference type="ARBA" id="ARBA00022989"/>
    </source>
</evidence>
<evidence type="ECO:0000256" key="3">
    <source>
        <dbReference type="ARBA" id="ARBA00022475"/>
    </source>
</evidence>
<evidence type="ECO:0000256" key="6">
    <source>
        <dbReference type="ARBA" id="ARBA00023136"/>
    </source>
</evidence>
<dbReference type="STRING" id="1379270.GEMMAAP_02300"/>
<keyword evidence="9" id="KW-1185">Reference proteome</keyword>
<dbReference type="EMBL" id="CP011454">
    <property type="protein sequence ID" value="AMW03980.1"/>
    <property type="molecule type" value="Genomic_DNA"/>
</dbReference>
<name>A0A143BHP9_9BACT</name>
<dbReference type="GO" id="GO:0005886">
    <property type="term" value="C:plasma membrane"/>
    <property type="evidence" value="ECO:0007669"/>
    <property type="project" value="UniProtKB-SubCell"/>
</dbReference>
<dbReference type="OrthoDB" id="9807748at2"/>
<evidence type="ECO:0000313" key="9">
    <source>
        <dbReference type="Proteomes" id="UP000076404"/>
    </source>
</evidence>
<proteinExistence type="inferred from homology"/>
<evidence type="ECO:0000256" key="2">
    <source>
        <dbReference type="ARBA" id="ARBA00009772"/>
    </source>
</evidence>
<protein>
    <recommendedName>
        <fullName evidence="10">Flagellar biosynthetic protein FliR</fullName>
    </recommendedName>
</protein>
<dbReference type="PRINTS" id="PR00953">
    <property type="entry name" value="TYPE3IMRPROT"/>
</dbReference>
<organism evidence="8 9">
    <name type="scientific">Gemmatimonas phototrophica</name>
    <dbReference type="NCBI Taxonomy" id="1379270"/>
    <lineage>
        <taxon>Bacteria</taxon>
        <taxon>Pseudomonadati</taxon>
        <taxon>Gemmatimonadota</taxon>
        <taxon>Gemmatimonadia</taxon>
        <taxon>Gemmatimonadales</taxon>
        <taxon>Gemmatimonadaceae</taxon>
        <taxon>Gemmatimonas</taxon>
    </lineage>
</organism>
<feature type="transmembrane region" description="Helical" evidence="7">
    <location>
        <begin position="12"/>
        <end position="34"/>
    </location>
</feature>
<dbReference type="InterPro" id="IPR002010">
    <property type="entry name" value="T3SS_IM_R"/>
</dbReference>
<dbReference type="Pfam" id="PF01311">
    <property type="entry name" value="Bac_export_1"/>
    <property type="match status" value="1"/>
</dbReference>
<feature type="transmembrane region" description="Helical" evidence="7">
    <location>
        <begin position="127"/>
        <end position="151"/>
    </location>
</feature>
<dbReference type="RefSeq" id="WP_026849264.1">
    <property type="nucleotide sequence ID" value="NZ_CP011454.1"/>
</dbReference>
<keyword evidence="3" id="KW-1003">Cell membrane</keyword>
<feature type="transmembrane region" description="Helical" evidence="7">
    <location>
        <begin position="83"/>
        <end position="106"/>
    </location>
</feature>
<sequence length="272" mass="27840">MNSPIFGLPDFFAPGVATALVLTALRVGGLLLVAPAWSAKSVPMRLRTALLVIFSVMLLPSALETANRAQLAITPATFLTETAVGFALGFAAAVVVAGAEFAGELATNTIGLSGAAIFDPVNNTQGALLASFMQLLTITLLLIAGGHILMLQAVSRSFAVMPLGAPLALDQGFLQLVKAGTTIFASGMQFAAPVIAAVLLTNLALAVLGRAAPQLQVMSLAFPLQIGIGLLTFAGSLGLVVQALGEWTTGYGLTVDSFVRAAQLAPELAGRR</sequence>
<dbReference type="PANTHER" id="PTHR30065">
    <property type="entry name" value="FLAGELLAR BIOSYNTHETIC PROTEIN FLIR"/>
    <property type="match status" value="1"/>
</dbReference>
<comment type="similarity">
    <text evidence="2">Belongs to the FliR/MopE/SpaR family.</text>
</comment>
<reference evidence="8 9" key="1">
    <citation type="journal article" date="2014" name="Proc. Natl. Acad. Sci. U.S.A.">
        <title>Functional type 2 photosynthetic reaction centers found in the rare bacterial phylum Gemmatimonadetes.</title>
        <authorList>
            <person name="Zeng Y."/>
            <person name="Feng F."/>
            <person name="Medova H."/>
            <person name="Dean J."/>
            <person name="Koblizek M."/>
        </authorList>
    </citation>
    <scope>NUCLEOTIDE SEQUENCE [LARGE SCALE GENOMIC DNA]</scope>
    <source>
        <strain evidence="8 9">AP64</strain>
    </source>
</reference>
<keyword evidence="5 7" id="KW-1133">Transmembrane helix</keyword>
<gene>
    <name evidence="8" type="ORF">GEMMAAP_02300</name>
</gene>
<comment type="subcellular location">
    <subcellularLocation>
        <location evidence="1">Cell membrane</location>
        <topology evidence="1">Multi-pass membrane protein</topology>
    </subcellularLocation>
</comment>
<dbReference type="PANTHER" id="PTHR30065:SF1">
    <property type="entry name" value="SURFACE PRESENTATION OF ANTIGENS PROTEIN SPAR"/>
    <property type="match status" value="1"/>
</dbReference>
<dbReference type="Proteomes" id="UP000076404">
    <property type="component" value="Chromosome"/>
</dbReference>
<keyword evidence="6 7" id="KW-0472">Membrane</keyword>
<evidence type="ECO:0008006" key="10">
    <source>
        <dbReference type="Google" id="ProtNLM"/>
    </source>
</evidence>
<evidence type="ECO:0000313" key="8">
    <source>
        <dbReference type="EMBL" id="AMW03980.1"/>
    </source>
</evidence>
<dbReference type="eggNOG" id="COG1684">
    <property type="taxonomic scope" value="Bacteria"/>
</dbReference>
<dbReference type="GO" id="GO:0006605">
    <property type="term" value="P:protein targeting"/>
    <property type="evidence" value="ECO:0007669"/>
    <property type="project" value="InterPro"/>
</dbReference>
<evidence type="ECO:0000256" key="1">
    <source>
        <dbReference type="ARBA" id="ARBA00004651"/>
    </source>
</evidence>
<feature type="transmembrane region" description="Helical" evidence="7">
    <location>
        <begin position="46"/>
        <end position="63"/>
    </location>
</feature>
<evidence type="ECO:0000256" key="4">
    <source>
        <dbReference type="ARBA" id="ARBA00022692"/>
    </source>
</evidence>
<evidence type="ECO:0000256" key="7">
    <source>
        <dbReference type="SAM" id="Phobius"/>
    </source>
</evidence>
<reference evidence="8 9" key="2">
    <citation type="journal article" date="2016" name="Environ. Microbiol. Rep.">
        <title>Metagenomic evidence for the presence of phototrophic Gemmatimonadetes bacteria in diverse environments.</title>
        <authorList>
            <person name="Zeng Y."/>
            <person name="Baumbach J."/>
            <person name="Barbosa E.G."/>
            <person name="Azevedo V."/>
            <person name="Zhang C."/>
            <person name="Koblizek M."/>
        </authorList>
    </citation>
    <scope>NUCLEOTIDE SEQUENCE [LARGE SCALE GENOMIC DNA]</scope>
    <source>
        <strain evidence="8 9">AP64</strain>
    </source>
</reference>
<keyword evidence="4 7" id="KW-0812">Transmembrane</keyword>
<feature type="transmembrane region" description="Helical" evidence="7">
    <location>
        <begin position="220"/>
        <end position="244"/>
    </location>
</feature>
<dbReference type="AlphaFoldDB" id="A0A143BHP9"/>
<accession>A0A143BHP9</accession>
<dbReference type="KEGG" id="gph:GEMMAAP_02300"/>
<feature type="transmembrane region" description="Helical" evidence="7">
    <location>
        <begin position="190"/>
        <end position="208"/>
    </location>
</feature>